<comment type="caution">
    <text evidence="2">The sequence shown here is derived from an EMBL/GenBank/DDBJ whole genome shotgun (WGS) entry which is preliminary data.</text>
</comment>
<sequence length="188" mass="21107">MKKKSFHFSIAIFILFLSSGIFGQSLDPKLKDKIREITSETGHPERDNQYERILTLVPNPVPYLTSILQQDGVRNYERKAILDFIGRSQTDEAATALEKIVADETVHSSIRNSGLISYTRNFSEKNRSRVTNFLGGLKNNSVLGKSSTDLLNRVNNGEFKKNEPNYKAKQSGSSGKPDLKNIPGAFRK</sequence>
<dbReference type="RefSeq" id="WP_016549619.1">
    <property type="nucleotide sequence ID" value="NZ_AKWZ02000010.1"/>
</dbReference>
<proteinExistence type="predicted"/>
<dbReference type="Proteomes" id="UP000014540">
    <property type="component" value="Unassembled WGS sequence"/>
</dbReference>
<evidence type="ECO:0000313" key="2">
    <source>
        <dbReference type="EMBL" id="EPG73129.1"/>
    </source>
</evidence>
<protein>
    <recommendedName>
        <fullName evidence="4">HEAT repeat protein</fullName>
    </recommendedName>
</protein>
<accession>S3UXQ4</accession>
<evidence type="ECO:0008006" key="4">
    <source>
        <dbReference type="Google" id="ProtNLM"/>
    </source>
</evidence>
<dbReference type="EMBL" id="AKWZ02000010">
    <property type="protein sequence ID" value="EPG73129.1"/>
    <property type="molecule type" value="Genomic_DNA"/>
</dbReference>
<dbReference type="OrthoDB" id="326441at2"/>
<reference evidence="2" key="1">
    <citation type="submission" date="2013-04" db="EMBL/GenBank/DDBJ databases">
        <authorList>
            <person name="Harkins D.M."/>
            <person name="Durkin A.S."/>
            <person name="Selengut J.D."/>
            <person name="Sanka R."/>
            <person name="DePew J."/>
            <person name="Purushe J."/>
            <person name="Ahmed A."/>
            <person name="van der Linden H."/>
            <person name="Goris M.G.A."/>
            <person name="Hartskeerl R.A."/>
            <person name="Vinetz J.M."/>
            <person name="Sutton G.G."/>
            <person name="Nelson W.C."/>
            <person name="Fouts D.E."/>
        </authorList>
    </citation>
    <scope>NUCLEOTIDE SEQUENCE [LARGE SCALE GENOMIC DNA]</scope>
    <source>
        <strain evidence="2">BUT 6</strain>
    </source>
</reference>
<keyword evidence="3" id="KW-1185">Reference proteome</keyword>
<gene>
    <name evidence="2" type="ORF">LEP1GSC058_3315</name>
</gene>
<dbReference type="AlphaFoldDB" id="S3UXQ4"/>
<evidence type="ECO:0000313" key="3">
    <source>
        <dbReference type="Proteomes" id="UP000014540"/>
    </source>
</evidence>
<feature type="region of interest" description="Disordered" evidence="1">
    <location>
        <begin position="156"/>
        <end position="188"/>
    </location>
</feature>
<evidence type="ECO:0000256" key="1">
    <source>
        <dbReference type="SAM" id="MobiDB-lite"/>
    </source>
</evidence>
<organism evidence="2 3">
    <name type="scientific">Leptospira fainei serovar Hurstbridge str. BUT 6</name>
    <dbReference type="NCBI Taxonomy" id="1193011"/>
    <lineage>
        <taxon>Bacteria</taxon>
        <taxon>Pseudomonadati</taxon>
        <taxon>Spirochaetota</taxon>
        <taxon>Spirochaetia</taxon>
        <taxon>Leptospirales</taxon>
        <taxon>Leptospiraceae</taxon>
        <taxon>Leptospira</taxon>
    </lineage>
</organism>
<name>S3UXQ4_9LEPT</name>
<dbReference type="STRING" id="1193011.LEP1GSC058_3315"/>